<feature type="transmembrane region" description="Helical" evidence="7">
    <location>
        <begin position="252"/>
        <end position="275"/>
    </location>
</feature>
<dbReference type="Proteomes" id="UP001194580">
    <property type="component" value="Unassembled WGS sequence"/>
</dbReference>
<evidence type="ECO:0000313" key="10">
    <source>
        <dbReference type="Proteomes" id="UP001194580"/>
    </source>
</evidence>
<dbReference type="EMBL" id="JAAAIL010000337">
    <property type="protein sequence ID" value="KAG0276779.1"/>
    <property type="molecule type" value="Genomic_DNA"/>
</dbReference>
<dbReference type="InterPro" id="IPR036259">
    <property type="entry name" value="MFS_trans_sf"/>
</dbReference>
<feature type="transmembrane region" description="Helical" evidence="7">
    <location>
        <begin position="226"/>
        <end position="246"/>
    </location>
</feature>
<dbReference type="GO" id="GO:0016020">
    <property type="term" value="C:membrane"/>
    <property type="evidence" value="ECO:0007669"/>
    <property type="project" value="UniProtKB-SubCell"/>
</dbReference>
<comment type="caution">
    <text evidence="9">The sequence shown here is derived from an EMBL/GenBank/DDBJ whole genome shotgun (WGS) entry which is preliminary data.</text>
</comment>
<dbReference type="SUPFAM" id="SSF103473">
    <property type="entry name" value="MFS general substrate transporter"/>
    <property type="match status" value="1"/>
</dbReference>
<name>A0AAD4H808_9FUNG</name>
<organism evidence="9 10">
    <name type="scientific">Linnemannia exigua</name>
    <dbReference type="NCBI Taxonomy" id="604196"/>
    <lineage>
        <taxon>Eukaryota</taxon>
        <taxon>Fungi</taxon>
        <taxon>Fungi incertae sedis</taxon>
        <taxon>Mucoromycota</taxon>
        <taxon>Mortierellomycotina</taxon>
        <taxon>Mortierellomycetes</taxon>
        <taxon>Mortierellales</taxon>
        <taxon>Mortierellaceae</taxon>
        <taxon>Linnemannia</taxon>
    </lineage>
</organism>
<feature type="transmembrane region" description="Helical" evidence="7">
    <location>
        <begin position="424"/>
        <end position="446"/>
    </location>
</feature>
<gene>
    <name evidence="9" type="ORF">BGZ95_007034</name>
</gene>
<dbReference type="GO" id="GO:0022857">
    <property type="term" value="F:transmembrane transporter activity"/>
    <property type="evidence" value="ECO:0007669"/>
    <property type="project" value="InterPro"/>
</dbReference>
<comment type="subcellular location">
    <subcellularLocation>
        <location evidence="1">Membrane</location>
        <topology evidence="1">Multi-pass membrane protein</topology>
    </subcellularLocation>
</comment>
<dbReference type="AlphaFoldDB" id="A0AAD4H808"/>
<dbReference type="Gene3D" id="1.20.1250.20">
    <property type="entry name" value="MFS general substrate transporter like domains"/>
    <property type="match status" value="1"/>
</dbReference>
<protein>
    <recommendedName>
        <fullName evidence="8">Major facilitator superfamily (MFS) profile domain-containing protein</fullName>
    </recommendedName>
</protein>
<dbReference type="PANTHER" id="PTHR42718:SF9">
    <property type="entry name" value="MAJOR FACILITATOR SUPERFAMILY MULTIDRUG TRANSPORTER MFSC"/>
    <property type="match status" value="1"/>
</dbReference>
<feature type="transmembrane region" description="Helical" evidence="7">
    <location>
        <begin position="360"/>
        <end position="378"/>
    </location>
</feature>
<dbReference type="PANTHER" id="PTHR42718">
    <property type="entry name" value="MAJOR FACILITATOR SUPERFAMILY MULTIDRUG TRANSPORTER MFSC"/>
    <property type="match status" value="1"/>
</dbReference>
<dbReference type="Pfam" id="PF07690">
    <property type="entry name" value="MFS_1"/>
    <property type="match status" value="1"/>
</dbReference>
<keyword evidence="2" id="KW-0813">Transport</keyword>
<evidence type="ECO:0000256" key="3">
    <source>
        <dbReference type="ARBA" id="ARBA00022692"/>
    </source>
</evidence>
<feature type="transmembrane region" description="Helical" evidence="7">
    <location>
        <begin position="133"/>
        <end position="152"/>
    </location>
</feature>
<keyword evidence="10" id="KW-1185">Reference proteome</keyword>
<reference evidence="9" key="1">
    <citation type="journal article" date="2020" name="Fungal Divers.">
        <title>Resolving the Mortierellaceae phylogeny through synthesis of multi-gene phylogenetics and phylogenomics.</title>
        <authorList>
            <person name="Vandepol N."/>
            <person name="Liber J."/>
            <person name="Desiro A."/>
            <person name="Na H."/>
            <person name="Kennedy M."/>
            <person name="Barry K."/>
            <person name="Grigoriev I.V."/>
            <person name="Miller A.N."/>
            <person name="O'Donnell K."/>
            <person name="Stajich J.E."/>
            <person name="Bonito G."/>
        </authorList>
    </citation>
    <scope>NUCLEOTIDE SEQUENCE</scope>
    <source>
        <strain evidence="9">NRRL 28262</strain>
    </source>
</reference>
<feature type="transmembrane region" description="Helical" evidence="7">
    <location>
        <begin position="326"/>
        <end position="348"/>
    </location>
</feature>
<accession>A0AAD4H808</accession>
<evidence type="ECO:0000256" key="1">
    <source>
        <dbReference type="ARBA" id="ARBA00004141"/>
    </source>
</evidence>
<evidence type="ECO:0000256" key="4">
    <source>
        <dbReference type="ARBA" id="ARBA00022989"/>
    </source>
</evidence>
<feature type="transmembrane region" description="Helical" evidence="7">
    <location>
        <begin position="37"/>
        <end position="64"/>
    </location>
</feature>
<feature type="transmembrane region" description="Helical" evidence="7">
    <location>
        <begin position="164"/>
        <end position="185"/>
    </location>
</feature>
<dbReference type="InterPro" id="IPR020846">
    <property type="entry name" value="MFS_dom"/>
</dbReference>
<dbReference type="PROSITE" id="PS50850">
    <property type="entry name" value="MFS"/>
    <property type="match status" value="1"/>
</dbReference>
<feature type="transmembrane region" description="Helical" evidence="7">
    <location>
        <begin position="76"/>
        <end position="92"/>
    </location>
</feature>
<feature type="transmembrane region" description="Helical" evidence="7">
    <location>
        <begin position="104"/>
        <end position="121"/>
    </location>
</feature>
<evidence type="ECO:0000259" key="8">
    <source>
        <dbReference type="PROSITE" id="PS50850"/>
    </source>
</evidence>
<evidence type="ECO:0000256" key="5">
    <source>
        <dbReference type="ARBA" id="ARBA00023136"/>
    </source>
</evidence>
<feature type="transmembrane region" description="Helical" evidence="7">
    <location>
        <begin position="384"/>
        <end position="404"/>
    </location>
</feature>
<feature type="region of interest" description="Disordered" evidence="6">
    <location>
        <begin position="531"/>
        <end position="559"/>
    </location>
</feature>
<dbReference type="InterPro" id="IPR011701">
    <property type="entry name" value="MFS"/>
</dbReference>
<feature type="domain" description="Major facilitator superfamily (MFS) profile" evidence="8">
    <location>
        <begin position="38"/>
        <end position="492"/>
    </location>
</feature>
<feature type="compositionally biased region" description="Basic and acidic residues" evidence="6">
    <location>
        <begin position="542"/>
        <end position="554"/>
    </location>
</feature>
<dbReference type="Gene3D" id="1.20.1720.10">
    <property type="entry name" value="Multidrug resistance protein D"/>
    <property type="match status" value="1"/>
</dbReference>
<feature type="transmembrane region" description="Helical" evidence="7">
    <location>
        <begin position="191"/>
        <end position="214"/>
    </location>
</feature>
<evidence type="ECO:0000256" key="2">
    <source>
        <dbReference type="ARBA" id="ARBA00022448"/>
    </source>
</evidence>
<sequence>MTPIDTIVDKGPVAPVEPVDPATLSKFQQLCLRCQPLMLYVVSLAQFLDIVNGASMTVAMLPIAKELEFETQQQQWLISSYALSFGGLLLIAGRMGDLFGHRRVFLGGLFWFGTFSLVNGFSKTPIMLCISRALQGVGAAAQIPTALALIAIKYPAGIERTRALSVFSAIGAMGAVTGLLLSGALTSTIGWQWIFFISAIMSVILFILGVFAIPQANGLHGENPKIDFGGSFTATGGIVCVIYYISAGVETGWASVQTLPVLFVGLVLLAIFIFIEKKISYPIMPFHVWKHRAFSTSFGLIFIMQAVFQGYLYFTTLTFQEVLGYSIMRTSLSYLVHGLTAMVFYSILGKILPRLPLKPIIAIGFIFLAVSSLMFAFVTENSSYWVLPFISLICNVLGLGMVMLPAQITALRDASDDDQGVVGAIYNVGLQIGAPFGLAILTVISGKLNGDHSGERVGGPTNMHGYKYALLGDVGLAVLGFILTLIFLPSVKPTKAENKVPASLEEAGVPSTMMDNKDKDSMTMDKESVTTDVGVPTGFENSKAEYEEPGKTEYVEPQPFGKMEYEQDGQELNTPQMAEEIIKAGAKVQY</sequence>
<keyword evidence="3 7" id="KW-0812">Transmembrane</keyword>
<evidence type="ECO:0000256" key="7">
    <source>
        <dbReference type="SAM" id="Phobius"/>
    </source>
</evidence>
<keyword evidence="4 7" id="KW-1133">Transmembrane helix</keyword>
<evidence type="ECO:0000256" key="6">
    <source>
        <dbReference type="SAM" id="MobiDB-lite"/>
    </source>
</evidence>
<keyword evidence="5 7" id="KW-0472">Membrane</keyword>
<evidence type="ECO:0000313" key="9">
    <source>
        <dbReference type="EMBL" id="KAG0276779.1"/>
    </source>
</evidence>
<proteinExistence type="predicted"/>
<feature type="transmembrane region" description="Helical" evidence="7">
    <location>
        <begin position="296"/>
        <end position="314"/>
    </location>
</feature>
<feature type="transmembrane region" description="Helical" evidence="7">
    <location>
        <begin position="466"/>
        <end position="488"/>
    </location>
</feature>